<dbReference type="Proteomes" id="UP001213771">
    <property type="component" value="Unassembled WGS sequence"/>
</dbReference>
<proteinExistence type="predicted"/>
<dbReference type="Proteomes" id="UP000220341">
    <property type="component" value="Unassembled WGS sequence"/>
</dbReference>
<comment type="caution">
    <text evidence="2">The sequence shown here is derived from an EMBL/GenBank/DDBJ whole genome shotgun (WGS) entry which is preliminary data.</text>
</comment>
<evidence type="ECO:0000313" key="2">
    <source>
        <dbReference type="EMBL" id="PES30845.1"/>
    </source>
</evidence>
<organism evidence="2 3">
    <name type="scientific">Priestia megaterium</name>
    <name type="common">Bacillus megaterium</name>
    <dbReference type="NCBI Taxonomy" id="1404"/>
    <lineage>
        <taxon>Bacteria</taxon>
        <taxon>Bacillati</taxon>
        <taxon>Bacillota</taxon>
        <taxon>Bacilli</taxon>
        <taxon>Bacillales</taxon>
        <taxon>Bacillaceae</taxon>
        <taxon>Priestia</taxon>
    </lineage>
</organism>
<gene>
    <name evidence="2" type="ORF">CN497_23695</name>
    <name evidence="1" type="ORF">PVE99_19785</name>
</gene>
<name>A0AAE5P369_PRIMG</name>
<sequence>MKTNAIEWMPVPYFKLNSRGDILSYSKEVTTLFMPADHFLELVHIDDRLIAKQLLNQSSFSPPIRVSLKLNLHYGFFGLFACTINWQDNVGHLVCTETTSEVMTLERQLKAEQQILKTKQSLVKSNDLLLKSMHQLVQKLESTFNK</sequence>
<dbReference type="AlphaFoldDB" id="A0AAE5P369"/>
<dbReference type="RefSeq" id="WP_098278880.1">
    <property type="nucleotide sequence ID" value="NZ_JARAOX010000196.1"/>
</dbReference>
<accession>A0AAE5P369</accession>
<dbReference type="EMBL" id="JARAOX010000196">
    <property type="protein sequence ID" value="MDD9784610.1"/>
    <property type="molecule type" value="Genomic_DNA"/>
</dbReference>
<dbReference type="EMBL" id="NTYW01000059">
    <property type="protein sequence ID" value="PES30845.1"/>
    <property type="molecule type" value="Genomic_DNA"/>
</dbReference>
<evidence type="ECO:0000313" key="1">
    <source>
        <dbReference type="EMBL" id="MDD9784610.1"/>
    </source>
</evidence>
<evidence type="ECO:0000313" key="3">
    <source>
        <dbReference type="Proteomes" id="UP000220341"/>
    </source>
</evidence>
<protein>
    <submittedName>
        <fullName evidence="2">Uncharacterized protein</fullName>
    </submittedName>
</protein>
<reference evidence="1 4" key="2">
    <citation type="submission" date="2023-02" db="EMBL/GenBank/DDBJ databases">
        <authorList>
            <person name="Olszewska D."/>
        </authorList>
    </citation>
    <scope>NUCLEOTIDE SEQUENCE [LARGE SCALE GENOMIC DNA]</scope>
    <source>
        <strain evidence="1 4">FDU301</strain>
    </source>
</reference>
<reference evidence="2 3" key="1">
    <citation type="submission" date="2017-09" db="EMBL/GenBank/DDBJ databases">
        <title>Large-scale bioinformatics analysis of Bacillus genomes uncovers conserved roles of natural products in bacterial physiology.</title>
        <authorList>
            <consortium name="Agbiome Team Llc"/>
            <person name="Bleich R.M."/>
            <person name="Kirk G.J."/>
            <person name="Santa Maria K.C."/>
            <person name="Allen S.E."/>
            <person name="Farag S."/>
            <person name="Shank E.A."/>
            <person name="Bowers A."/>
        </authorList>
    </citation>
    <scope>NUCLEOTIDE SEQUENCE [LARGE SCALE GENOMIC DNA]</scope>
    <source>
        <strain evidence="2 3">AFS003013</strain>
    </source>
</reference>
<evidence type="ECO:0000313" key="4">
    <source>
        <dbReference type="Proteomes" id="UP001213771"/>
    </source>
</evidence>